<dbReference type="PROSITE" id="PS50853">
    <property type="entry name" value="FN3"/>
    <property type="match status" value="3"/>
</dbReference>
<keyword evidence="5" id="KW-0378">Hydrolase</keyword>
<feature type="domain" description="Fibronectin type-III" evidence="4">
    <location>
        <begin position="37"/>
        <end position="124"/>
    </location>
</feature>
<evidence type="ECO:0000313" key="5">
    <source>
        <dbReference type="EMBL" id="PSM40501.1"/>
    </source>
</evidence>
<dbReference type="PANTHER" id="PTHR46957:SF3">
    <property type="entry name" value="CYTOKINE RECEPTOR"/>
    <property type="match status" value="1"/>
</dbReference>
<evidence type="ECO:0000256" key="2">
    <source>
        <dbReference type="ARBA" id="ARBA00023326"/>
    </source>
</evidence>
<keyword evidence="2" id="KW-0119">Carbohydrate metabolism</keyword>
<feature type="domain" description="Fibronectin type-III" evidence="4">
    <location>
        <begin position="235"/>
        <end position="332"/>
    </location>
</feature>
<dbReference type="PROSITE" id="PS51257">
    <property type="entry name" value="PROKAR_LIPOPROTEIN"/>
    <property type="match status" value="1"/>
</dbReference>
<dbReference type="GO" id="GO:0016020">
    <property type="term" value="C:membrane"/>
    <property type="evidence" value="ECO:0007669"/>
    <property type="project" value="UniProtKB-SubCell"/>
</dbReference>
<evidence type="ECO:0000313" key="6">
    <source>
        <dbReference type="Proteomes" id="UP000240429"/>
    </source>
</evidence>
<dbReference type="Gene3D" id="2.60.40.10">
    <property type="entry name" value="Immunoglobulins"/>
    <property type="match status" value="2"/>
</dbReference>
<dbReference type="InterPro" id="IPR036116">
    <property type="entry name" value="FN3_sf"/>
</dbReference>
<dbReference type="Pfam" id="PF00041">
    <property type="entry name" value="fn3"/>
    <property type="match status" value="2"/>
</dbReference>
<comment type="caution">
    <text evidence="5">The sequence shown here is derived from an EMBL/GenBank/DDBJ whole genome shotgun (WGS) entry which is preliminary data.</text>
</comment>
<reference evidence="5 6" key="1">
    <citation type="submission" date="2018-03" db="EMBL/GenBank/DDBJ databases">
        <title>Streptomyces dioscori sp. nov., a novel endophytic actinobacterium isolated from bulbil of Dioscorea bulbifera L.</title>
        <authorList>
            <person name="Zhikuan W."/>
        </authorList>
    </citation>
    <scope>NUCLEOTIDE SEQUENCE [LARGE SCALE GENOMIC DNA]</scope>
    <source>
        <strain evidence="5 6">A217</strain>
    </source>
</reference>
<dbReference type="SMART" id="SM00060">
    <property type="entry name" value="FN3"/>
    <property type="match status" value="3"/>
</dbReference>
<dbReference type="EMBL" id="PYBJ01000018">
    <property type="protein sequence ID" value="PSM40501.1"/>
    <property type="molecule type" value="Genomic_DNA"/>
</dbReference>
<dbReference type="OrthoDB" id="4320050at2"/>
<gene>
    <name evidence="5" type="ORF">C6Y14_25340</name>
</gene>
<dbReference type="PANTHER" id="PTHR46957">
    <property type="entry name" value="CYTOKINE RECEPTOR"/>
    <property type="match status" value="1"/>
</dbReference>
<keyword evidence="6" id="KW-1185">Reference proteome</keyword>
<dbReference type="InterPro" id="IPR050713">
    <property type="entry name" value="RTP_Phos/Ushers"/>
</dbReference>
<sequence length="332" mass="34956">MRRVLLRAAVVWGALLMVVSCGRTGQGSGEDGRPPGAPAGVTAAAGSATSVHVMWNRASGKPAVTRYEVYRGTTKVKEVPGSEYMVDITRLKPSTQYAFSVRARDADGRLGPPSERVRATTPAATAADERAPSRPGRPGGKAVGSRAAQLSWTRSTDDLGVASYDVYQGGTKIHSVGGAQTATVVTGLRPGTRYSFTVRARDAADNVSPASEAVRITTPAGPDGAKGTDGGTGMAPSAFRATTHRKDGAHYLDLSWIQPEVDGVITEYQIQLDRKPVTSLVWGATPPPGRATYSFYVGREAGLVQRVRLRAKLPDGTWGAFSAERTVTTGKS</sequence>
<dbReference type="InterPro" id="IPR013783">
    <property type="entry name" value="Ig-like_fold"/>
</dbReference>
<organism evidence="5 6">
    <name type="scientific">Streptomyces dioscori</name>
    <dbReference type="NCBI Taxonomy" id="2109333"/>
    <lineage>
        <taxon>Bacteria</taxon>
        <taxon>Bacillati</taxon>
        <taxon>Actinomycetota</taxon>
        <taxon>Actinomycetes</taxon>
        <taxon>Kitasatosporales</taxon>
        <taxon>Streptomycetaceae</taxon>
        <taxon>Streptomyces</taxon>
        <taxon>Streptomyces aurantiacus group</taxon>
    </lineage>
</organism>
<dbReference type="GO" id="GO:0000272">
    <property type="term" value="P:polysaccharide catabolic process"/>
    <property type="evidence" value="ECO:0007669"/>
    <property type="project" value="UniProtKB-KW"/>
</dbReference>
<dbReference type="AlphaFoldDB" id="A0A2P8Q2M4"/>
<dbReference type="InterPro" id="IPR003961">
    <property type="entry name" value="FN3_dom"/>
</dbReference>
<feature type="region of interest" description="Disordered" evidence="3">
    <location>
        <begin position="23"/>
        <end position="42"/>
    </location>
</feature>
<evidence type="ECO:0000256" key="1">
    <source>
        <dbReference type="ARBA" id="ARBA00023295"/>
    </source>
</evidence>
<keyword evidence="1" id="KW-0326">Glycosidase</keyword>
<name>A0A2P8Q2M4_9ACTN</name>
<accession>A0A2P8Q2M4</accession>
<feature type="region of interest" description="Disordered" evidence="3">
    <location>
        <begin position="106"/>
        <end position="148"/>
    </location>
</feature>
<dbReference type="CDD" id="cd00063">
    <property type="entry name" value="FN3"/>
    <property type="match status" value="2"/>
</dbReference>
<proteinExistence type="predicted"/>
<dbReference type="SUPFAM" id="SSF49265">
    <property type="entry name" value="Fibronectin type III"/>
    <property type="match status" value="2"/>
</dbReference>
<feature type="domain" description="Fibronectin type-III" evidence="4">
    <location>
        <begin position="134"/>
        <end position="221"/>
    </location>
</feature>
<dbReference type="GO" id="GO:0016798">
    <property type="term" value="F:hydrolase activity, acting on glycosyl bonds"/>
    <property type="evidence" value="ECO:0007669"/>
    <property type="project" value="UniProtKB-KW"/>
</dbReference>
<evidence type="ECO:0000259" key="4">
    <source>
        <dbReference type="PROSITE" id="PS50853"/>
    </source>
</evidence>
<evidence type="ECO:0000256" key="3">
    <source>
        <dbReference type="SAM" id="MobiDB-lite"/>
    </source>
</evidence>
<dbReference type="RefSeq" id="WP_107019122.1">
    <property type="nucleotide sequence ID" value="NZ_KZ679047.1"/>
</dbReference>
<dbReference type="Proteomes" id="UP000240429">
    <property type="component" value="Unassembled WGS sequence"/>
</dbReference>
<keyword evidence="2" id="KW-0624">Polysaccharide degradation</keyword>
<protein>
    <submittedName>
        <fullName evidence="5">Hydrolase</fullName>
    </submittedName>
</protein>
<feature type="region of interest" description="Disordered" evidence="3">
    <location>
        <begin position="209"/>
        <end position="231"/>
    </location>
</feature>